<feature type="non-terminal residue" evidence="1">
    <location>
        <position position="72"/>
    </location>
</feature>
<evidence type="ECO:0000313" key="1">
    <source>
        <dbReference type="EMBL" id="BAV67898.1"/>
    </source>
</evidence>
<protein>
    <submittedName>
        <fullName evidence="1">Ylr243w protein</fullName>
    </submittedName>
</protein>
<gene>
    <name evidence="1" type="primary">Ylr243w</name>
</gene>
<proteinExistence type="predicted"/>
<name>A0A1E1FBK5_9AGAM</name>
<reference evidence="1" key="1">
    <citation type="submission" date="2015-09" db="EMBL/GenBank/DDBJ databases">
        <title>Host shifts enhance diversification of ectomycorrhizal fungi: diversification rate analysis of the ectomycorrhizal fungal genera Strobilomyces and Afroboletus with 80-gene phylogeny.</title>
        <authorList>
            <person name="Sato H."/>
            <person name="Tanabe S.A."/>
            <person name="Toju H."/>
        </authorList>
    </citation>
    <scope>NUCLEOTIDE SEQUENCE</scope>
    <source>
        <strain evidence="1">L30-K2</strain>
        <tissue evidence="1">Fruit body</tissue>
    </source>
</reference>
<dbReference type="AlphaFoldDB" id="A0A1E1FBK5"/>
<organism evidence="1">
    <name type="scientific">Afroboletus luteolus</name>
    <dbReference type="NCBI Taxonomy" id="1611890"/>
    <lineage>
        <taxon>Eukaryota</taxon>
        <taxon>Fungi</taxon>
        <taxon>Dikarya</taxon>
        <taxon>Basidiomycota</taxon>
        <taxon>Agaricomycotina</taxon>
        <taxon>Agaricomycetes</taxon>
        <taxon>Agaricomycetidae</taxon>
        <taxon>Boletales</taxon>
        <taxon>Boletineae</taxon>
        <taxon>Boletaceae</taxon>
        <taxon>Boletoideae</taxon>
        <taxon>Afroboletus</taxon>
    </lineage>
</organism>
<dbReference type="EMBL" id="LC083238">
    <property type="protein sequence ID" value="BAV67898.1"/>
    <property type="molecule type" value="Genomic_DNA"/>
</dbReference>
<sequence>LGGFDDDYLIIDWPDRTVHAPPVSALTRARVAADGHPGVRRVPPRVAVYGGPVQVFQWRSLRHVCHGQPRAS</sequence>
<accession>A0A1E1FBK5</accession>
<feature type="non-terminal residue" evidence="1">
    <location>
        <position position="1"/>
    </location>
</feature>